<dbReference type="OrthoDB" id="2679113at2"/>
<keyword evidence="1" id="KW-0812">Transmembrane</keyword>
<keyword evidence="3" id="KW-1185">Reference proteome</keyword>
<comment type="caution">
    <text evidence="2">The sequence shown here is derived from an EMBL/GenBank/DDBJ whole genome shotgun (WGS) entry which is preliminary data.</text>
</comment>
<dbReference type="AlphaFoldDB" id="A0A419SP61"/>
<keyword evidence="1" id="KW-1133">Transmembrane helix</keyword>
<evidence type="ECO:0000313" key="3">
    <source>
        <dbReference type="Proteomes" id="UP000284219"/>
    </source>
</evidence>
<accession>A0A419SP61</accession>
<evidence type="ECO:0000256" key="1">
    <source>
        <dbReference type="SAM" id="Phobius"/>
    </source>
</evidence>
<keyword evidence="1" id="KW-0472">Membrane</keyword>
<evidence type="ECO:0000313" key="2">
    <source>
        <dbReference type="EMBL" id="RKD26009.1"/>
    </source>
</evidence>
<reference evidence="2 3" key="1">
    <citation type="submission" date="2016-08" db="EMBL/GenBank/DDBJ databases">
        <title>Novel Firmicute Genomes.</title>
        <authorList>
            <person name="Poppleton D.I."/>
            <person name="Gribaldo S."/>
        </authorList>
    </citation>
    <scope>NUCLEOTIDE SEQUENCE [LARGE SCALE GENOMIC DNA]</scope>
    <source>
        <strain evidence="2 3">RAOx-1</strain>
    </source>
</reference>
<protein>
    <submittedName>
        <fullName evidence="2">Uncharacterized protein</fullName>
    </submittedName>
</protein>
<proteinExistence type="predicted"/>
<name>A0A419SP61_9BACL</name>
<gene>
    <name evidence="2" type="ORF">BEP19_03535</name>
</gene>
<organism evidence="2 3">
    <name type="scientific">Ammoniphilus oxalaticus</name>
    <dbReference type="NCBI Taxonomy" id="66863"/>
    <lineage>
        <taxon>Bacteria</taxon>
        <taxon>Bacillati</taxon>
        <taxon>Bacillota</taxon>
        <taxon>Bacilli</taxon>
        <taxon>Bacillales</taxon>
        <taxon>Paenibacillaceae</taxon>
        <taxon>Aneurinibacillus group</taxon>
        <taxon>Ammoniphilus</taxon>
    </lineage>
</organism>
<feature type="transmembrane region" description="Helical" evidence="1">
    <location>
        <begin position="5"/>
        <end position="23"/>
    </location>
</feature>
<dbReference type="RefSeq" id="WP_120188689.1">
    <property type="nucleotide sequence ID" value="NZ_MCHY01000006.1"/>
</dbReference>
<dbReference type="EMBL" id="MCHY01000006">
    <property type="protein sequence ID" value="RKD26009.1"/>
    <property type="molecule type" value="Genomic_DNA"/>
</dbReference>
<sequence>MKKRVAIGVISALFIVGIIMFIFPKQSVKEVEHNDVAYIQPAELSDETKRILSGVGLDPGHVFEYEIHPDASFMRNVWIEVYENGIRQEDATNFSGGGGQQLENENALKEYVAFFMEHVTEERTDEGVLAYTISTIHDSGSGRTPGEINLSKGGTFTAPLSEKREIEMNRPITLITMINDGGNGISYSTSDAIEYDESGEVPKFIQRYEKVLLFRVQFVEEEIDESYYDRIPLDDAFAPTE</sequence>
<dbReference type="Proteomes" id="UP000284219">
    <property type="component" value="Unassembled WGS sequence"/>
</dbReference>